<dbReference type="Pfam" id="PF09463">
    <property type="entry name" value="Opy2"/>
    <property type="match status" value="1"/>
</dbReference>
<keyword evidence="2" id="KW-0472">Membrane</keyword>
<accession>A0A367L3Z5</accession>
<evidence type="ECO:0000256" key="1">
    <source>
        <dbReference type="SAM" id="MobiDB-lite"/>
    </source>
</evidence>
<evidence type="ECO:0000259" key="3">
    <source>
        <dbReference type="Pfam" id="PF09463"/>
    </source>
</evidence>
<gene>
    <name evidence="4" type="ORF">L249_1567</name>
</gene>
<dbReference type="AlphaFoldDB" id="A0A367L3Z5"/>
<dbReference type="Proteomes" id="UP000253664">
    <property type="component" value="Unassembled WGS sequence"/>
</dbReference>
<feature type="compositionally biased region" description="Basic and acidic residues" evidence="1">
    <location>
        <begin position="134"/>
        <end position="143"/>
    </location>
</feature>
<feature type="domain" description="Membrane anchor Opy2 N-terminal" evidence="3">
    <location>
        <begin position="30"/>
        <end position="66"/>
    </location>
</feature>
<feature type="region of interest" description="Disordered" evidence="1">
    <location>
        <begin position="339"/>
        <end position="449"/>
    </location>
</feature>
<evidence type="ECO:0000313" key="4">
    <source>
        <dbReference type="EMBL" id="RCI09144.1"/>
    </source>
</evidence>
<organism evidence="4 5">
    <name type="scientific">Ophiocordyceps polyrhachis-furcata BCC 54312</name>
    <dbReference type="NCBI Taxonomy" id="1330021"/>
    <lineage>
        <taxon>Eukaryota</taxon>
        <taxon>Fungi</taxon>
        <taxon>Dikarya</taxon>
        <taxon>Ascomycota</taxon>
        <taxon>Pezizomycotina</taxon>
        <taxon>Sordariomycetes</taxon>
        <taxon>Hypocreomycetidae</taxon>
        <taxon>Hypocreales</taxon>
        <taxon>Ophiocordycipitaceae</taxon>
        <taxon>Ophiocordyceps</taxon>
    </lineage>
</organism>
<evidence type="ECO:0000313" key="5">
    <source>
        <dbReference type="Proteomes" id="UP000253664"/>
    </source>
</evidence>
<dbReference type="EMBL" id="LKCN02000016">
    <property type="protein sequence ID" value="RCI09144.1"/>
    <property type="molecule type" value="Genomic_DNA"/>
</dbReference>
<feature type="region of interest" description="Disordered" evidence="1">
    <location>
        <begin position="256"/>
        <end position="304"/>
    </location>
</feature>
<feature type="compositionally biased region" description="Basic and acidic residues" evidence="1">
    <location>
        <begin position="432"/>
        <end position="449"/>
    </location>
</feature>
<keyword evidence="2" id="KW-0812">Transmembrane</keyword>
<dbReference type="InterPro" id="IPR018571">
    <property type="entry name" value="Membrane_anchor_Opy2_N"/>
</dbReference>
<feature type="region of interest" description="Disordered" evidence="1">
    <location>
        <begin position="125"/>
        <end position="151"/>
    </location>
</feature>
<feature type="transmembrane region" description="Helical" evidence="2">
    <location>
        <begin position="92"/>
        <end position="114"/>
    </location>
</feature>
<feature type="compositionally biased region" description="Polar residues" evidence="1">
    <location>
        <begin position="223"/>
        <end position="238"/>
    </location>
</feature>
<name>A0A367L3Z5_9HYPO</name>
<keyword evidence="5" id="KW-1185">Reference proteome</keyword>
<feature type="region of interest" description="Disordered" evidence="1">
    <location>
        <begin position="196"/>
        <end position="238"/>
    </location>
</feature>
<proteinExistence type="predicted"/>
<evidence type="ECO:0000256" key="2">
    <source>
        <dbReference type="SAM" id="Phobius"/>
    </source>
</evidence>
<comment type="caution">
    <text evidence="4">The sequence shown here is derived from an EMBL/GenBank/DDBJ whole genome shotgun (WGS) entry which is preliminary data.</text>
</comment>
<sequence>MRAASPLPMMARDLDALRQALHNMPQKRECAQCQDTSKLQCPKCPQGQVCQYSIPTDCTQCAQTICMVDDSPQAASNTAAAGGSSSSGGPSAAPIAGGVISGIVVIATLTYLVWRFLIKPKRSRNSPTIYSAKTPRDAEKDNASRFTHRSSTHTVHSIASTVLTRASNIIQIAYIPGVTNRATPTSPSVLVPPVPPIPMQHQQGNRGSDQENDQRFFVPGNLRDSTYSGISDYSDRTSYAPRSSIASTIYGRQAQVQTPAQTGMRAKPTVVSVRPGGAGAANPAPPMPSIDYERFGGGRPKSVASTLSVGSTLVNSANTATQARAHVVKLGVGGGAKKINVETNKTSPPPSSNESPSSLSSSPSSSSNSADASPSTPDENGSQGPFSDPPKSGGVRTLVPVMEDDGEPRRGGDDDDDTDVKTTATTTIKRPSSMERGRSPFGDEHATKE</sequence>
<reference evidence="4 5" key="1">
    <citation type="journal article" date="2015" name="BMC Genomics">
        <title>Insights from the genome of Ophiocordyceps polyrhachis-furcata to pathogenicity and host specificity in insect fungi.</title>
        <authorList>
            <person name="Wichadakul D."/>
            <person name="Kobmoo N."/>
            <person name="Ingsriswang S."/>
            <person name="Tangphatsornruang S."/>
            <person name="Chantasingh D."/>
            <person name="Luangsa-ard J.J."/>
            <person name="Eurwilaichitr L."/>
        </authorList>
    </citation>
    <scope>NUCLEOTIDE SEQUENCE [LARGE SCALE GENOMIC DNA]</scope>
    <source>
        <strain evidence="4 5">BCC 54312</strain>
    </source>
</reference>
<protein>
    <recommendedName>
        <fullName evidence="3">Membrane anchor Opy2 N-terminal domain-containing protein</fullName>
    </recommendedName>
</protein>
<keyword evidence="2" id="KW-1133">Transmembrane helix</keyword>
<feature type="compositionally biased region" description="Low complexity" evidence="1">
    <location>
        <begin position="352"/>
        <end position="378"/>
    </location>
</feature>
<dbReference type="OrthoDB" id="2402916at2759"/>
<dbReference type="STRING" id="1330021.A0A367L3Z5"/>